<dbReference type="GO" id="GO:0051301">
    <property type="term" value="P:cell division"/>
    <property type="evidence" value="ECO:0007669"/>
    <property type="project" value="UniProtKB-KW"/>
</dbReference>
<accession>A0A8J8FLE1</accession>
<gene>
    <name evidence="1" type="primary">zapA</name>
    <name evidence="1" type="ORF">GD597_15940</name>
</gene>
<protein>
    <submittedName>
        <fullName evidence="1">Cell division protein ZapA</fullName>
    </submittedName>
</protein>
<dbReference type="InterPro" id="IPR007838">
    <property type="entry name" value="Cell_div_ZapA-like"/>
</dbReference>
<dbReference type="Proteomes" id="UP000598971">
    <property type="component" value="Unassembled WGS sequence"/>
</dbReference>
<evidence type="ECO:0000313" key="2">
    <source>
        <dbReference type="Proteomes" id="UP000598971"/>
    </source>
</evidence>
<organism evidence="1 2">
    <name type="scientific">Limnovirga soli</name>
    <dbReference type="NCBI Taxonomy" id="2656915"/>
    <lineage>
        <taxon>Bacteria</taxon>
        <taxon>Pseudomonadati</taxon>
        <taxon>Bacteroidota</taxon>
        <taxon>Chitinophagia</taxon>
        <taxon>Chitinophagales</taxon>
        <taxon>Chitinophagaceae</taxon>
        <taxon>Limnovirga</taxon>
    </lineage>
</organism>
<keyword evidence="1" id="KW-0131">Cell cycle</keyword>
<evidence type="ECO:0000313" key="1">
    <source>
        <dbReference type="EMBL" id="NNV56964.1"/>
    </source>
</evidence>
<dbReference type="Pfam" id="PF05164">
    <property type="entry name" value="ZapA"/>
    <property type="match status" value="1"/>
</dbReference>
<dbReference type="EMBL" id="WHPF01000011">
    <property type="protein sequence ID" value="NNV56964.1"/>
    <property type="molecule type" value="Genomic_DNA"/>
</dbReference>
<reference evidence="1" key="1">
    <citation type="submission" date="2019-10" db="EMBL/GenBank/DDBJ databases">
        <title>Draft genome sequence of Panacibacter sp. KCS-6.</title>
        <authorList>
            <person name="Yim K.J."/>
        </authorList>
    </citation>
    <scope>NUCLEOTIDE SEQUENCE</scope>
    <source>
        <strain evidence="1">KCS-6</strain>
    </source>
</reference>
<keyword evidence="2" id="KW-1185">Reference proteome</keyword>
<name>A0A8J8FLE1_9BACT</name>
<sequence>MADLIPVNVIIGDRTYRLRIEPEDEEILRKMVKIINDKIIEFKTNFAGKDMQDFVAMVLIWMATDQSKHATDHHAIQQTSEKLRSLEQMLDKALEDCNE</sequence>
<keyword evidence="1" id="KW-0132">Cell division</keyword>
<comment type="caution">
    <text evidence="1">The sequence shown here is derived from an EMBL/GenBank/DDBJ whole genome shotgun (WGS) entry which is preliminary data.</text>
</comment>
<dbReference type="RefSeq" id="WP_171608900.1">
    <property type="nucleotide sequence ID" value="NZ_WHPF01000011.1"/>
</dbReference>
<dbReference type="InterPro" id="IPR036192">
    <property type="entry name" value="Cell_div_ZapA-like_sf"/>
</dbReference>
<proteinExistence type="predicted"/>
<dbReference type="AlphaFoldDB" id="A0A8J8FLE1"/>
<dbReference type="SUPFAM" id="SSF102829">
    <property type="entry name" value="Cell division protein ZapA-like"/>
    <property type="match status" value="1"/>
</dbReference>